<protein>
    <recommendedName>
        <fullName evidence="3">DUF3383 domain-containing protein</fullName>
    </recommendedName>
</protein>
<accession>A0A410MDN0</accession>
<proteinExistence type="predicted"/>
<dbReference type="AlphaFoldDB" id="A0A410MDN0"/>
<gene>
    <name evidence="1" type="ORF">HLI_11675</name>
</gene>
<dbReference type="EMBL" id="CP026118">
    <property type="protein sequence ID" value="QAS52807.1"/>
    <property type="molecule type" value="Genomic_DNA"/>
</dbReference>
<reference evidence="1 2" key="1">
    <citation type="submission" date="2018-01" db="EMBL/GenBank/DDBJ databases">
        <title>The whole genome sequencing and assembly of Halobacillus litoralis ERB031 strain.</title>
        <authorList>
            <person name="Lee S.-J."/>
            <person name="Park M.-K."/>
            <person name="Kim J.-Y."/>
            <person name="Lee Y.-J."/>
            <person name="Yi H."/>
            <person name="Bahn Y.-S."/>
            <person name="Kim J.F."/>
            <person name="Lee D.-W."/>
        </authorList>
    </citation>
    <scope>NUCLEOTIDE SEQUENCE [LARGE SCALE GENOMIC DNA]</scope>
    <source>
        <strain evidence="1 2">ERB 031</strain>
    </source>
</reference>
<dbReference type="InterPro" id="IPR021808">
    <property type="entry name" value="DUF3383"/>
</dbReference>
<dbReference type="Pfam" id="PF11863">
    <property type="entry name" value="DUF3383"/>
    <property type="match status" value="1"/>
</dbReference>
<evidence type="ECO:0008006" key="3">
    <source>
        <dbReference type="Google" id="ProtNLM"/>
    </source>
</evidence>
<sequence length="339" mass="36163">MMPLNDFQVNINLQQPLGLVGFGKPLIVGEITGGLAYQEFLTLEALAESVEDTSPLYQKAQALLNQENRPERFAVAGYDSAAVDGPTTASALVTSLLGNDWYFLITTETDVTEMTAIADVIEGSEAGGYPKLYSAQVASVDDLTTLVTEYERSFFAVHPADEHIDAAHIGENGSKPVGSITWKSKSLTGITPQALTADELTAIEDANGYAYVKKAGQSVTSEGKVLSGEYIDVVHGLDWVVANIENRVQKITNQAGKIPYDDSGIAQLEAGTLSVLKEGFSQGIIADDGNGNGVYSTNFRSSAQSTAEDRKNRVYTGGNFEFQLAGAIHEGKITGSVSY</sequence>
<dbReference type="Proteomes" id="UP000287756">
    <property type="component" value="Chromosome"/>
</dbReference>
<dbReference type="KEGG" id="hli:HLI_11675"/>
<evidence type="ECO:0000313" key="1">
    <source>
        <dbReference type="EMBL" id="QAS52807.1"/>
    </source>
</evidence>
<dbReference type="OrthoDB" id="1684431at2"/>
<name>A0A410MDN0_9BACI</name>
<evidence type="ECO:0000313" key="2">
    <source>
        <dbReference type="Proteomes" id="UP000287756"/>
    </source>
</evidence>
<organism evidence="1 2">
    <name type="scientific">Halobacillus litoralis</name>
    <dbReference type="NCBI Taxonomy" id="45668"/>
    <lineage>
        <taxon>Bacteria</taxon>
        <taxon>Bacillati</taxon>
        <taxon>Bacillota</taxon>
        <taxon>Bacilli</taxon>
        <taxon>Bacillales</taxon>
        <taxon>Bacillaceae</taxon>
        <taxon>Halobacillus</taxon>
    </lineage>
</organism>